<dbReference type="Gene3D" id="3.40.50.720">
    <property type="entry name" value="NAD(P)-binding Rossmann-like Domain"/>
    <property type="match status" value="1"/>
</dbReference>
<dbReference type="PANTHER" id="PTHR24320:SF272">
    <property type="entry name" value="NAD(P)-BINDING ROSSMANN-FOLD SUPERFAMILY PROTEIN"/>
    <property type="match status" value="1"/>
</dbReference>
<evidence type="ECO:0000256" key="1">
    <source>
        <dbReference type="ARBA" id="ARBA00006484"/>
    </source>
</evidence>
<sequence>MSRYAESHANPQGADDARPTALQIIEDEGLIGKLGDKVFLVTGVSSGIGIETLKALHATGAHVFGTVRDVEKGQAVVDSILAEKIKSGGKITLIKMELDSLASVRAGAQDFLQQSKILNVLVNNAGVMATPQGRTKDGFETQFGTNHLGHFLLFELLKPTLLASATPEFPSRVVSVSSIGHRSDSVRLHDYNFDEPGSYSPWGSYGQAKTANIWFANEIERRYGSRNLHATSLHPGGIITGLQKYVDPELIKTWDTPTVRAYMKSPAQGAATSVYAAVSKEWANKGGRYLSDCAEQGEFGKQDKPQGRDDGYKPWAYDEEGERRLWKDSLKMVGLVGEE</sequence>
<accession>A0A8E2JPU2</accession>
<dbReference type="CDD" id="cd05327">
    <property type="entry name" value="retinol-DH_like_SDR_c_like"/>
    <property type="match status" value="1"/>
</dbReference>
<dbReference type="OrthoDB" id="191139at2759"/>
<keyword evidence="2" id="KW-0560">Oxidoreductase</keyword>
<organism evidence="3 4">
    <name type="scientific">Glonium stellatum</name>
    <dbReference type="NCBI Taxonomy" id="574774"/>
    <lineage>
        <taxon>Eukaryota</taxon>
        <taxon>Fungi</taxon>
        <taxon>Dikarya</taxon>
        <taxon>Ascomycota</taxon>
        <taxon>Pezizomycotina</taxon>
        <taxon>Dothideomycetes</taxon>
        <taxon>Pleosporomycetidae</taxon>
        <taxon>Gloniales</taxon>
        <taxon>Gloniaceae</taxon>
        <taxon>Glonium</taxon>
    </lineage>
</organism>
<keyword evidence="4" id="KW-1185">Reference proteome</keyword>
<proteinExistence type="inferred from homology"/>
<dbReference type="Proteomes" id="UP000250140">
    <property type="component" value="Unassembled WGS sequence"/>
</dbReference>
<comment type="similarity">
    <text evidence="1">Belongs to the short-chain dehydrogenases/reductases (SDR) family.</text>
</comment>
<evidence type="ECO:0000313" key="3">
    <source>
        <dbReference type="EMBL" id="OCL05058.1"/>
    </source>
</evidence>
<name>A0A8E2JPU2_9PEZI</name>
<dbReference type="InterPro" id="IPR002347">
    <property type="entry name" value="SDR_fam"/>
</dbReference>
<dbReference type="GO" id="GO:0016491">
    <property type="term" value="F:oxidoreductase activity"/>
    <property type="evidence" value="ECO:0007669"/>
    <property type="project" value="UniProtKB-KW"/>
</dbReference>
<dbReference type="AlphaFoldDB" id="A0A8E2JPU2"/>
<dbReference type="Pfam" id="PF00106">
    <property type="entry name" value="adh_short"/>
    <property type="match status" value="1"/>
</dbReference>
<dbReference type="InterPro" id="IPR036291">
    <property type="entry name" value="NAD(P)-bd_dom_sf"/>
</dbReference>
<reference evidence="3 4" key="1">
    <citation type="journal article" date="2016" name="Nat. Commun.">
        <title>Ectomycorrhizal ecology is imprinted in the genome of the dominant symbiotic fungus Cenococcum geophilum.</title>
        <authorList>
            <consortium name="DOE Joint Genome Institute"/>
            <person name="Peter M."/>
            <person name="Kohler A."/>
            <person name="Ohm R.A."/>
            <person name="Kuo A."/>
            <person name="Krutzmann J."/>
            <person name="Morin E."/>
            <person name="Arend M."/>
            <person name="Barry K.W."/>
            <person name="Binder M."/>
            <person name="Choi C."/>
            <person name="Clum A."/>
            <person name="Copeland A."/>
            <person name="Grisel N."/>
            <person name="Haridas S."/>
            <person name="Kipfer T."/>
            <person name="LaButti K."/>
            <person name="Lindquist E."/>
            <person name="Lipzen A."/>
            <person name="Maire R."/>
            <person name="Meier B."/>
            <person name="Mihaltcheva S."/>
            <person name="Molinier V."/>
            <person name="Murat C."/>
            <person name="Poggeler S."/>
            <person name="Quandt C.A."/>
            <person name="Sperisen C."/>
            <person name="Tritt A."/>
            <person name="Tisserant E."/>
            <person name="Crous P.W."/>
            <person name="Henrissat B."/>
            <person name="Nehls U."/>
            <person name="Egli S."/>
            <person name="Spatafora J.W."/>
            <person name="Grigoriev I.V."/>
            <person name="Martin F.M."/>
        </authorList>
    </citation>
    <scope>NUCLEOTIDE SEQUENCE [LARGE SCALE GENOMIC DNA]</scope>
    <source>
        <strain evidence="3 4">CBS 207.34</strain>
    </source>
</reference>
<evidence type="ECO:0000256" key="2">
    <source>
        <dbReference type="ARBA" id="ARBA00023002"/>
    </source>
</evidence>
<gene>
    <name evidence="3" type="ORF">AOQ84DRAFT_399766</name>
</gene>
<dbReference type="PANTHER" id="PTHR24320">
    <property type="entry name" value="RETINOL DEHYDROGENASE"/>
    <property type="match status" value="1"/>
</dbReference>
<evidence type="ECO:0000313" key="4">
    <source>
        <dbReference type="Proteomes" id="UP000250140"/>
    </source>
</evidence>
<dbReference type="SUPFAM" id="SSF51735">
    <property type="entry name" value="NAD(P)-binding Rossmann-fold domains"/>
    <property type="match status" value="1"/>
</dbReference>
<dbReference type="EMBL" id="KV750385">
    <property type="protein sequence ID" value="OCL05058.1"/>
    <property type="molecule type" value="Genomic_DNA"/>
</dbReference>
<protein>
    <submittedName>
        <fullName evidence="3">Short-chain dehydrogenase</fullName>
    </submittedName>
</protein>
<dbReference type="PRINTS" id="PR00081">
    <property type="entry name" value="GDHRDH"/>
</dbReference>